<name>A0A673VLC3_SURSU</name>
<evidence type="ECO:0000313" key="14">
    <source>
        <dbReference type="Proteomes" id="UP000472268"/>
    </source>
</evidence>
<evidence type="ECO:0000256" key="9">
    <source>
        <dbReference type="ARBA" id="ARBA00023180"/>
    </source>
</evidence>
<dbReference type="GO" id="GO:0005886">
    <property type="term" value="C:plasma membrane"/>
    <property type="evidence" value="ECO:0007669"/>
    <property type="project" value="TreeGrafter"/>
</dbReference>
<keyword evidence="8" id="KW-0675">Receptor</keyword>
<evidence type="ECO:0000256" key="4">
    <source>
        <dbReference type="ARBA" id="ARBA00022737"/>
    </source>
</evidence>
<keyword evidence="3 11" id="KW-0812">Transmembrane</keyword>
<sequence length="262" mass="27012">AADSCMARGEARRTAALGLALRLLLGLGPGLEAAPTPVPIRFFAHSPGSCPPTNFQCRTSGFCVPLPLRCDGDKDCPDGSDEEECGIKPCAQDGQCLPPTGSPCPCDSVNDCPDGIDQSTRHNCSLQPCPAGELRCLQGGDCIPRTWLCDGHPDCPGSSDELGCGTETPQEGNATAVGTPVTPATVLDLGNATATSGGNSVQYGNRSACGVIAAAVVLSAGLAAIFLFMLSRLWAQGRLNHPGLLMVVKESLWLSDGKTSLM</sequence>
<dbReference type="PROSITE" id="PS01209">
    <property type="entry name" value="LDLRA_1"/>
    <property type="match status" value="2"/>
</dbReference>
<dbReference type="OMA" id="IKPCAQD"/>
<dbReference type="PRINTS" id="PR00261">
    <property type="entry name" value="LDLRECEPTOR"/>
</dbReference>
<dbReference type="InterPro" id="IPR023415">
    <property type="entry name" value="LDLR_class-A_CS"/>
</dbReference>
<dbReference type="GO" id="GO:0012505">
    <property type="term" value="C:endomembrane system"/>
    <property type="evidence" value="ECO:0007669"/>
    <property type="project" value="UniProtKB-SubCell"/>
</dbReference>
<feature type="chain" id="PRO_5025484212" evidence="12">
    <location>
        <begin position="34"/>
        <end position="262"/>
    </location>
</feature>
<dbReference type="InterPro" id="IPR002172">
    <property type="entry name" value="LDrepeatLR_classA_rpt"/>
</dbReference>
<keyword evidence="12" id="KW-0732">Signal</keyword>
<evidence type="ECO:0000256" key="12">
    <source>
        <dbReference type="SAM" id="SignalP"/>
    </source>
</evidence>
<keyword evidence="14" id="KW-1185">Reference proteome</keyword>
<dbReference type="Ensembl" id="ENSSSUT00005039137.1">
    <property type="protein sequence ID" value="ENSSSUP00005034336.1"/>
    <property type="gene ID" value="ENSSSUG00005022075.1"/>
</dbReference>
<evidence type="ECO:0000256" key="10">
    <source>
        <dbReference type="PROSITE-ProRule" id="PRU00124"/>
    </source>
</evidence>
<comment type="subcellular location">
    <subcellularLocation>
        <location evidence="2">Endomembrane system</location>
    </subcellularLocation>
    <subcellularLocation>
        <location evidence="1">Membrane</location>
        <topology evidence="1">Single-pass membrane protein</topology>
    </subcellularLocation>
</comment>
<keyword evidence="5 11" id="KW-1133">Transmembrane helix</keyword>
<dbReference type="Pfam" id="PF00057">
    <property type="entry name" value="Ldl_recept_a"/>
    <property type="match status" value="2"/>
</dbReference>
<keyword evidence="6 11" id="KW-0472">Membrane</keyword>
<dbReference type="Proteomes" id="UP000472268">
    <property type="component" value="Chromosome 12"/>
</dbReference>
<dbReference type="SMART" id="SM00192">
    <property type="entry name" value="LDLa"/>
    <property type="match status" value="2"/>
</dbReference>
<reference evidence="13" key="3">
    <citation type="submission" date="2025-09" db="UniProtKB">
        <authorList>
            <consortium name="Ensembl"/>
        </authorList>
    </citation>
    <scope>IDENTIFICATION</scope>
</reference>
<evidence type="ECO:0000256" key="6">
    <source>
        <dbReference type="ARBA" id="ARBA00023136"/>
    </source>
</evidence>
<dbReference type="SUPFAM" id="SSF57424">
    <property type="entry name" value="LDL receptor-like module"/>
    <property type="match status" value="2"/>
</dbReference>
<dbReference type="InterPro" id="IPR050685">
    <property type="entry name" value="LDLR"/>
</dbReference>
<evidence type="ECO:0000256" key="7">
    <source>
        <dbReference type="ARBA" id="ARBA00023157"/>
    </source>
</evidence>
<protein>
    <submittedName>
        <fullName evidence="13">CD320 molecule</fullName>
    </submittedName>
</protein>
<feature type="transmembrane region" description="Helical" evidence="11">
    <location>
        <begin position="210"/>
        <end position="230"/>
    </location>
</feature>
<evidence type="ECO:0000256" key="2">
    <source>
        <dbReference type="ARBA" id="ARBA00004308"/>
    </source>
</evidence>
<proteinExistence type="predicted"/>
<dbReference type="Gene3D" id="4.10.400.10">
    <property type="entry name" value="Low-density Lipoprotein Receptor"/>
    <property type="match status" value="2"/>
</dbReference>
<dbReference type="CDD" id="cd00112">
    <property type="entry name" value="LDLa"/>
    <property type="match status" value="2"/>
</dbReference>
<keyword evidence="9" id="KW-0325">Glycoprotein</keyword>
<evidence type="ECO:0000313" key="13">
    <source>
        <dbReference type="Ensembl" id="ENSSSUP00005034336.1"/>
    </source>
</evidence>
<feature type="disulfide bond" evidence="10">
    <location>
        <begin position="149"/>
        <end position="164"/>
    </location>
</feature>
<dbReference type="GO" id="GO:0016192">
    <property type="term" value="P:vesicle-mediated transport"/>
    <property type="evidence" value="ECO:0007669"/>
    <property type="project" value="UniProtKB-ARBA"/>
</dbReference>
<keyword evidence="7 10" id="KW-1015">Disulfide bond</keyword>
<evidence type="ECO:0000256" key="3">
    <source>
        <dbReference type="ARBA" id="ARBA00022692"/>
    </source>
</evidence>
<keyword evidence="4" id="KW-0677">Repeat</keyword>
<evidence type="ECO:0000256" key="8">
    <source>
        <dbReference type="ARBA" id="ARBA00023170"/>
    </source>
</evidence>
<evidence type="ECO:0000256" key="1">
    <source>
        <dbReference type="ARBA" id="ARBA00004167"/>
    </source>
</evidence>
<gene>
    <name evidence="13" type="primary">CD320</name>
</gene>
<comment type="caution">
    <text evidence="10">Lacks conserved residue(s) required for the propagation of feature annotation.</text>
</comment>
<dbReference type="PANTHER" id="PTHR24270:SF52">
    <property type="entry name" value="CD320 ANTIGEN"/>
    <property type="match status" value="1"/>
</dbReference>
<feature type="signal peptide" evidence="12">
    <location>
        <begin position="1"/>
        <end position="33"/>
    </location>
</feature>
<evidence type="ECO:0000256" key="11">
    <source>
        <dbReference type="SAM" id="Phobius"/>
    </source>
</evidence>
<dbReference type="FunFam" id="4.10.400.10:FF:000045">
    <property type="entry name" value="Low-density lipoprotein receptor-related protein 2"/>
    <property type="match status" value="1"/>
</dbReference>
<reference evidence="13" key="2">
    <citation type="submission" date="2025-08" db="UniProtKB">
        <authorList>
            <consortium name="Ensembl"/>
        </authorList>
    </citation>
    <scope>IDENTIFICATION</scope>
</reference>
<dbReference type="PROSITE" id="PS50068">
    <property type="entry name" value="LDLRA_2"/>
    <property type="match status" value="2"/>
</dbReference>
<reference evidence="13 14" key="1">
    <citation type="submission" date="2019-05" db="EMBL/GenBank/DDBJ databases">
        <title>A Chromosome-scale Meerkat (S. suricatta) Genome Assembly.</title>
        <authorList>
            <person name="Dudchenko O."/>
            <person name="Lieberman Aiden E."/>
            <person name="Tung J."/>
            <person name="Barreiro L.B."/>
            <person name="Clutton-Brock T.H."/>
        </authorList>
    </citation>
    <scope>NUCLEOTIDE SEQUENCE [LARGE SCALE GENOMIC DNA]</scope>
</reference>
<feature type="disulfide bond" evidence="10">
    <location>
        <begin position="70"/>
        <end position="85"/>
    </location>
</feature>
<dbReference type="PANTHER" id="PTHR24270">
    <property type="entry name" value="LOW-DENSITY LIPOPROTEIN RECEPTOR-RELATED"/>
    <property type="match status" value="1"/>
</dbReference>
<dbReference type="InterPro" id="IPR036055">
    <property type="entry name" value="LDL_receptor-like_sf"/>
</dbReference>
<organism evidence="13 14">
    <name type="scientific">Suricata suricatta</name>
    <name type="common">Meerkat</name>
    <dbReference type="NCBI Taxonomy" id="37032"/>
    <lineage>
        <taxon>Eukaryota</taxon>
        <taxon>Metazoa</taxon>
        <taxon>Chordata</taxon>
        <taxon>Craniata</taxon>
        <taxon>Vertebrata</taxon>
        <taxon>Euteleostomi</taxon>
        <taxon>Mammalia</taxon>
        <taxon>Eutheria</taxon>
        <taxon>Laurasiatheria</taxon>
        <taxon>Carnivora</taxon>
        <taxon>Feliformia</taxon>
        <taxon>Herpestidae</taxon>
        <taxon>Suricata</taxon>
    </lineage>
</organism>
<accession>A0A673VLC3</accession>
<evidence type="ECO:0000256" key="5">
    <source>
        <dbReference type="ARBA" id="ARBA00022989"/>
    </source>
</evidence>
<dbReference type="AlphaFoldDB" id="A0A673VLC3"/>